<dbReference type="AlphaFoldDB" id="A0A1X2IZA2"/>
<accession>A0A1X2IZA2</accession>
<evidence type="ECO:0000259" key="4">
    <source>
        <dbReference type="PROSITE" id="PS50011"/>
    </source>
</evidence>
<dbReference type="GO" id="GO:0005524">
    <property type="term" value="F:ATP binding"/>
    <property type="evidence" value="ECO:0007669"/>
    <property type="project" value="UniProtKB-KW"/>
</dbReference>
<evidence type="ECO:0000313" key="6">
    <source>
        <dbReference type="Proteomes" id="UP000193560"/>
    </source>
</evidence>
<dbReference type="InterPro" id="IPR000719">
    <property type="entry name" value="Prot_kinase_dom"/>
</dbReference>
<keyword evidence="6" id="KW-1185">Reference proteome</keyword>
<feature type="compositionally biased region" description="Pro residues" evidence="3">
    <location>
        <begin position="163"/>
        <end position="177"/>
    </location>
</feature>
<reference evidence="5 6" key="1">
    <citation type="submission" date="2016-07" db="EMBL/GenBank/DDBJ databases">
        <title>Pervasive Adenine N6-methylation of Active Genes in Fungi.</title>
        <authorList>
            <consortium name="DOE Joint Genome Institute"/>
            <person name="Mondo S.J."/>
            <person name="Dannebaum R.O."/>
            <person name="Kuo R.C."/>
            <person name="Labutti K."/>
            <person name="Haridas S."/>
            <person name="Kuo A."/>
            <person name="Salamov A."/>
            <person name="Ahrendt S.R."/>
            <person name="Lipzen A."/>
            <person name="Sullivan W."/>
            <person name="Andreopoulos W.B."/>
            <person name="Clum A."/>
            <person name="Lindquist E."/>
            <person name="Daum C."/>
            <person name="Ramamoorthy G.K."/>
            <person name="Gryganskyi A."/>
            <person name="Culley D."/>
            <person name="Magnuson J.K."/>
            <person name="James T.Y."/>
            <person name="O'Malley M.A."/>
            <person name="Stajich J.E."/>
            <person name="Spatafora J.W."/>
            <person name="Visel A."/>
            <person name="Grigoriev I.V."/>
        </authorList>
    </citation>
    <scope>NUCLEOTIDE SEQUENCE [LARGE SCALE GENOMIC DNA]</scope>
    <source>
        <strain evidence="5 6">NRRL 1336</strain>
    </source>
</reference>
<dbReference type="SMART" id="SM00220">
    <property type="entry name" value="S_TKc"/>
    <property type="match status" value="1"/>
</dbReference>
<keyword evidence="2" id="KW-0067">ATP-binding</keyword>
<evidence type="ECO:0000256" key="1">
    <source>
        <dbReference type="ARBA" id="ARBA00022741"/>
    </source>
</evidence>
<organism evidence="5 6">
    <name type="scientific">Absidia repens</name>
    <dbReference type="NCBI Taxonomy" id="90262"/>
    <lineage>
        <taxon>Eukaryota</taxon>
        <taxon>Fungi</taxon>
        <taxon>Fungi incertae sedis</taxon>
        <taxon>Mucoromycota</taxon>
        <taxon>Mucoromycotina</taxon>
        <taxon>Mucoromycetes</taxon>
        <taxon>Mucorales</taxon>
        <taxon>Cunninghamellaceae</taxon>
        <taxon>Absidia</taxon>
    </lineage>
</organism>
<keyword evidence="5" id="KW-0418">Kinase</keyword>
<evidence type="ECO:0000313" key="5">
    <source>
        <dbReference type="EMBL" id="ORZ24031.1"/>
    </source>
</evidence>
<sequence length="226" mass="26384">MIQAAVKFRQDNKHHMPSEMEILFDSQDNIINLRLWIHNKIQYHSFQGDAQYIPPELSSRCAYHCDLVDVWVLGISLYRMLVGKYPFHANNDRRLFNKMQYADFGIPSHLSPDAKDLLRRMLAPEQSRASLDLVMFHPWLKPYTVVLPSLDTKIIKPTLTCPTPSPRVMPHPPPLPPHAWHHHHHHHQKHGKKSSLASHFQKVMVFIVQGPYPPPKQPYRDLVRTI</sequence>
<keyword evidence="1" id="KW-0547">Nucleotide-binding</keyword>
<dbReference type="Gene3D" id="1.10.510.10">
    <property type="entry name" value="Transferase(Phosphotransferase) domain 1"/>
    <property type="match status" value="1"/>
</dbReference>
<dbReference type="PROSITE" id="PS50011">
    <property type="entry name" value="PROTEIN_KINASE_DOM"/>
    <property type="match status" value="1"/>
</dbReference>
<dbReference type="STRING" id="90262.A0A1X2IZA2"/>
<dbReference type="GO" id="GO:0004674">
    <property type="term" value="F:protein serine/threonine kinase activity"/>
    <property type="evidence" value="ECO:0007669"/>
    <property type="project" value="TreeGrafter"/>
</dbReference>
<comment type="caution">
    <text evidence="5">The sequence shown here is derived from an EMBL/GenBank/DDBJ whole genome shotgun (WGS) entry which is preliminary data.</text>
</comment>
<feature type="region of interest" description="Disordered" evidence="3">
    <location>
        <begin position="162"/>
        <end position="194"/>
    </location>
</feature>
<dbReference type="PANTHER" id="PTHR24346:SF30">
    <property type="entry name" value="MATERNAL EMBRYONIC LEUCINE ZIPPER KINASE"/>
    <property type="match status" value="1"/>
</dbReference>
<dbReference type="Proteomes" id="UP000193560">
    <property type="component" value="Unassembled WGS sequence"/>
</dbReference>
<evidence type="ECO:0000256" key="2">
    <source>
        <dbReference type="ARBA" id="ARBA00022840"/>
    </source>
</evidence>
<proteinExistence type="predicted"/>
<feature type="domain" description="Protein kinase" evidence="4">
    <location>
        <begin position="1"/>
        <end position="140"/>
    </location>
</feature>
<protein>
    <submittedName>
        <fullName evidence="5">Kinase-like domain-containing protein</fullName>
    </submittedName>
</protein>
<gene>
    <name evidence="5" type="ORF">BCR42DRAFT_402105</name>
</gene>
<dbReference type="GO" id="GO:0035556">
    <property type="term" value="P:intracellular signal transduction"/>
    <property type="evidence" value="ECO:0007669"/>
    <property type="project" value="TreeGrafter"/>
</dbReference>
<keyword evidence="5" id="KW-0808">Transferase</keyword>
<dbReference type="GO" id="GO:0005737">
    <property type="term" value="C:cytoplasm"/>
    <property type="evidence" value="ECO:0007669"/>
    <property type="project" value="TreeGrafter"/>
</dbReference>
<dbReference type="SUPFAM" id="SSF56112">
    <property type="entry name" value="Protein kinase-like (PK-like)"/>
    <property type="match status" value="1"/>
</dbReference>
<evidence type="ECO:0000256" key="3">
    <source>
        <dbReference type="SAM" id="MobiDB-lite"/>
    </source>
</evidence>
<dbReference type="PANTHER" id="PTHR24346">
    <property type="entry name" value="MAP/MICROTUBULE AFFINITY-REGULATING KINASE"/>
    <property type="match status" value="1"/>
</dbReference>
<name>A0A1X2IZA2_9FUNG</name>
<feature type="compositionally biased region" description="Basic residues" evidence="3">
    <location>
        <begin position="179"/>
        <end position="193"/>
    </location>
</feature>
<dbReference type="OrthoDB" id="410920at2759"/>
<dbReference type="EMBL" id="MCGE01000002">
    <property type="protein sequence ID" value="ORZ24031.1"/>
    <property type="molecule type" value="Genomic_DNA"/>
</dbReference>
<dbReference type="InterPro" id="IPR011009">
    <property type="entry name" value="Kinase-like_dom_sf"/>
</dbReference>
<dbReference type="Pfam" id="PF00069">
    <property type="entry name" value="Pkinase"/>
    <property type="match status" value="1"/>
</dbReference>